<sequence length="275" mass="30289">MKFQLKNTIAILALTFFFVSCSSDDDSSSVAEGTSGDVELYFDNGVNGDALILGSTYTNSNGESLTINRLNYIISNIVLIKADGTEYTYPKEESYFVISAEGNLLTAHLENVPAGDYTQLKFGIGVDEQRYLQGETAQQSFWDLATEYNLTWTWSTGYRFINFEGTYTSPEVDGEKAFQVHQGSNTATDNYREVTLSLPTTARVREGEMPNIHLKTDANVILDGVNKIKLADNINEAQTATAIMGGENLITIAENTLNMFVVDHVHNGGNSSHED</sequence>
<dbReference type="PROSITE" id="PS51257">
    <property type="entry name" value="PROKAR_LIPOPROTEIN"/>
    <property type="match status" value="1"/>
</dbReference>
<name>A0A0A2LJ28_9FLAO</name>
<dbReference type="STRING" id="1406840.Q763_14460"/>
<feature type="signal peptide" evidence="1">
    <location>
        <begin position="1"/>
        <end position="22"/>
    </location>
</feature>
<evidence type="ECO:0000259" key="2">
    <source>
        <dbReference type="Pfam" id="PF20243"/>
    </source>
</evidence>
<evidence type="ECO:0000256" key="1">
    <source>
        <dbReference type="SAM" id="SignalP"/>
    </source>
</evidence>
<evidence type="ECO:0000313" key="3">
    <source>
        <dbReference type="EMBL" id="KGO79241.1"/>
    </source>
</evidence>
<evidence type="ECO:0000313" key="4">
    <source>
        <dbReference type="Proteomes" id="UP000030129"/>
    </source>
</evidence>
<comment type="caution">
    <text evidence="3">The sequence shown here is derived from an EMBL/GenBank/DDBJ whole genome shotgun (WGS) entry which is preliminary data.</text>
</comment>
<dbReference type="RefSeq" id="WP_035135448.1">
    <property type="nucleotide sequence ID" value="NZ_JRLV01000019.1"/>
</dbReference>
<accession>A0A0A2LJ28</accession>
<dbReference type="EMBL" id="JRLV01000019">
    <property type="protein sequence ID" value="KGO79241.1"/>
    <property type="molecule type" value="Genomic_DNA"/>
</dbReference>
<keyword evidence="1" id="KW-0732">Signal</keyword>
<dbReference type="InterPro" id="IPR046863">
    <property type="entry name" value="MbnP-like_dom"/>
</dbReference>
<dbReference type="AlphaFoldDB" id="A0A0A2LJ28"/>
<dbReference type="eggNOG" id="ENOG502ZB53">
    <property type="taxonomic scope" value="Bacteria"/>
</dbReference>
<gene>
    <name evidence="3" type="ORF">Q763_14460</name>
</gene>
<protein>
    <recommendedName>
        <fullName evidence="2">Copper-binding protein MbnP-like domain-containing protein</fullName>
    </recommendedName>
</protein>
<keyword evidence="4" id="KW-1185">Reference proteome</keyword>
<proteinExistence type="predicted"/>
<dbReference type="Proteomes" id="UP000030129">
    <property type="component" value="Unassembled WGS sequence"/>
</dbReference>
<reference evidence="3 4" key="1">
    <citation type="submission" date="2013-09" db="EMBL/GenBank/DDBJ databases">
        <authorList>
            <person name="Zeng Z."/>
            <person name="Chen C."/>
        </authorList>
    </citation>
    <scope>NUCLEOTIDE SEQUENCE [LARGE SCALE GENOMIC DNA]</scope>
    <source>
        <strain evidence="3 4">F44-8</strain>
    </source>
</reference>
<feature type="chain" id="PRO_5001991216" description="Copper-binding protein MbnP-like domain-containing protein" evidence="1">
    <location>
        <begin position="23"/>
        <end position="275"/>
    </location>
</feature>
<dbReference type="Pfam" id="PF20243">
    <property type="entry name" value="MbnP"/>
    <property type="match status" value="1"/>
</dbReference>
<organism evidence="3 4">
    <name type="scientific">Flavobacterium beibuense F44-8</name>
    <dbReference type="NCBI Taxonomy" id="1406840"/>
    <lineage>
        <taxon>Bacteria</taxon>
        <taxon>Pseudomonadati</taxon>
        <taxon>Bacteroidota</taxon>
        <taxon>Flavobacteriia</taxon>
        <taxon>Flavobacteriales</taxon>
        <taxon>Flavobacteriaceae</taxon>
        <taxon>Flavobacterium</taxon>
    </lineage>
</organism>
<feature type="domain" description="Copper-binding protein MbnP-like" evidence="2">
    <location>
        <begin position="36"/>
        <end position="233"/>
    </location>
</feature>